<organism evidence="1 2">
    <name type="scientific">Chromobacterium aquaticum</name>
    <dbReference type="NCBI Taxonomy" id="467180"/>
    <lineage>
        <taxon>Bacteria</taxon>
        <taxon>Pseudomonadati</taxon>
        <taxon>Pseudomonadota</taxon>
        <taxon>Betaproteobacteria</taxon>
        <taxon>Neisseriales</taxon>
        <taxon>Chromobacteriaceae</taxon>
        <taxon>Chromobacterium</taxon>
    </lineage>
</organism>
<sequence>MKPDPPPPDTATACRLAMDTLQSLEPLLHAITRLNQLSDPRARQHIAGLCQLATTMLQDSHNELDLIREQAETPPPR</sequence>
<reference evidence="2" key="1">
    <citation type="journal article" date="2019" name="Int. J. Syst. Evol. Microbiol.">
        <title>The Global Catalogue of Microorganisms (GCM) 10K type strain sequencing project: providing services to taxonomists for standard genome sequencing and annotation.</title>
        <authorList>
            <consortium name="The Broad Institute Genomics Platform"/>
            <consortium name="The Broad Institute Genome Sequencing Center for Infectious Disease"/>
            <person name="Wu L."/>
            <person name="Ma J."/>
        </authorList>
    </citation>
    <scope>NUCLEOTIDE SEQUENCE [LARGE SCALE GENOMIC DNA]</scope>
    <source>
        <strain evidence="2">CGMCC 4.7608</strain>
    </source>
</reference>
<comment type="caution">
    <text evidence="1">The sequence shown here is derived from an EMBL/GenBank/DDBJ whole genome shotgun (WGS) entry which is preliminary data.</text>
</comment>
<name>A0ABV8ZV11_9NEIS</name>
<accession>A0ABV8ZV11</accession>
<dbReference type="EMBL" id="JBHSEK010000006">
    <property type="protein sequence ID" value="MFC4490288.1"/>
    <property type="molecule type" value="Genomic_DNA"/>
</dbReference>
<evidence type="ECO:0000313" key="1">
    <source>
        <dbReference type="EMBL" id="MFC4490288.1"/>
    </source>
</evidence>
<dbReference type="RefSeq" id="WP_048411098.1">
    <property type="nucleotide sequence ID" value="NZ_JAJOHW010000082.1"/>
</dbReference>
<dbReference type="Proteomes" id="UP001595999">
    <property type="component" value="Unassembled WGS sequence"/>
</dbReference>
<evidence type="ECO:0000313" key="2">
    <source>
        <dbReference type="Proteomes" id="UP001595999"/>
    </source>
</evidence>
<evidence type="ECO:0008006" key="3">
    <source>
        <dbReference type="Google" id="ProtNLM"/>
    </source>
</evidence>
<proteinExistence type="predicted"/>
<keyword evidence="2" id="KW-1185">Reference proteome</keyword>
<gene>
    <name evidence="1" type="ORF">ACFO0R_11705</name>
</gene>
<protein>
    <recommendedName>
        <fullName evidence="3">DUF1484 domain-containing protein</fullName>
    </recommendedName>
</protein>